<proteinExistence type="predicted"/>
<dbReference type="SUPFAM" id="SSF54593">
    <property type="entry name" value="Glyoxalase/Bleomycin resistance protein/Dihydroxybiphenyl dioxygenase"/>
    <property type="match status" value="1"/>
</dbReference>
<dbReference type="PANTHER" id="PTHR35908">
    <property type="entry name" value="HYPOTHETICAL FUSION PROTEIN"/>
    <property type="match status" value="1"/>
</dbReference>
<accession>A0A7W0CPJ6</accession>
<dbReference type="Proteomes" id="UP000530928">
    <property type="component" value="Unassembled WGS sequence"/>
</dbReference>
<dbReference type="InterPro" id="IPR037523">
    <property type="entry name" value="VOC_core"/>
</dbReference>
<dbReference type="AlphaFoldDB" id="A0A7W0CPJ6"/>
<dbReference type="PANTHER" id="PTHR35908:SF1">
    <property type="entry name" value="CONSERVED PROTEIN"/>
    <property type="match status" value="1"/>
</dbReference>
<dbReference type="InterPro" id="IPR041581">
    <property type="entry name" value="Glyoxalase_6"/>
</dbReference>
<sequence length="208" mass="21515">MIGENESTAGGGNRPTAGGENEPSAGGGNRPTAGGETESTAGGNRPTVGGETESTAGGETAFAGGRPSASGAEPALPDSDDAVAVGHLQTIVLDGPDPLALARFYRALLGGEVNRPDRRWSLGDDWATLHIGTGLVLCFQGVPDHRPPQWGDPGRPQQLHLDIGVTDLDRAHERALTAGAVLLDDGDGRRSWRIYADPAGHPFCLVRD</sequence>
<feature type="compositionally biased region" description="Low complexity" evidence="1">
    <location>
        <begin position="32"/>
        <end position="65"/>
    </location>
</feature>
<dbReference type="PROSITE" id="PS51819">
    <property type="entry name" value="VOC"/>
    <property type="match status" value="1"/>
</dbReference>
<name>A0A7W0CPJ6_9ACTN</name>
<dbReference type="SUPFAM" id="SSF69349">
    <property type="entry name" value="Phage fibre proteins"/>
    <property type="match status" value="1"/>
</dbReference>
<feature type="domain" description="VOC" evidence="2">
    <location>
        <begin position="87"/>
        <end position="208"/>
    </location>
</feature>
<gene>
    <name evidence="3" type="ORF">HNR30_006229</name>
</gene>
<evidence type="ECO:0000313" key="3">
    <source>
        <dbReference type="EMBL" id="MBA2894857.1"/>
    </source>
</evidence>
<protein>
    <recommendedName>
        <fullName evidence="2">VOC domain-containing protein</fullName>
    </recommendedName>
</protein>
<dbReference type="RefSeq" id="WP_181613573.1">
    <property type="nucleotide sequence ID" value="NZ_BAABAM010000004.1"/>
</dbReference>
<dbReference type="Gene3D" id="3.10.180.10">
    <property type="entry name" value="2,3-Dihydroxybiphenyl 1,2-Dioxygenase, domain 1"/>
    <property type="match status" value="1"/>
</dbReference>
<evidence type="ECO:0000256" key="1">
    <source>
        <dbReference type="SAM" id="MobiDB-lite"/>
    </source>
</evidence>
<dbReference type="InterPro" id="IPR029068">
    <property type="entry name" value="Glyas_Bleomycin-R_OHBP_Dase"/>
</dbReference>
<dbReference type="EMBL" id="JACDUR010000006">
    <property type="protein sequence ID" value="MBA2894857.1"/>
    <property type="molecule type" value="Genomic_DNA"/>
</dbReference>
<evidence type="ECO:0000259" key="2">
    <source>
        <dbReference type="PROSITE" id="PS51819"/>
    </source>
</evidence>
<reference evidence="3 4" key="1">
    <citation type="submission" date="2020-07" db="EMBL/GenBank/DDBJ databases">
        <title>Genomic Encyclopedia of Type Strains, Phase IV (KMG-IV): sequencing the most valuable type-strain genomes for metagenomic binning, comparative biology and taxonomic classification.</title>
        <authorList>
            <person name="Goeker M."/>
        </authorList>
    </citation>
    <scope>NUCLEOTIDE SEQUENCE [LARGE SCALE GENOMIC DNA]</scope>
    <source>
        <strain evidence="3 4">DSM 45533</strain>
    </source>
</reference>
<organism evidence="3 4">
    <name type="scientific">Nonomuraea soli</name>
    <dbReference type="NCBI Taxonomy" id="1032476"/>
    <lineage>
        <taxon>Bacteria</taxon>
        <taxon>Bacillati</taxon>
        <taxon>Actinomycetota</taxon>
        <taxon>Actinomycetes</taxon>
        <taxon>Streptosporangiales</taxon>
        <taxon>Streptosporangiaceae</taxon>
        <taxon>Nonomuraea</taxon>
    </lineage>
</organism>
<evidence type="ECO:0000313" key="4">
    <source>
        <dbReference type="Proteomes" id="UP000530928"/>
    </source>
</evidence>
<keyword evidence="4" id="KW-1185">Reference proteome</keyword>
<feature type="region of interest" description="Disordered" evidence="1">
    <location>
        <begin position="1"/>
        <end position="78"/>
    </location>
</feature>
<dbReference type="Pfam" id="PF18029">
    <property type="entry name" value="Glyoxalase_6"/>
    <property type="match status" value="1"/>
</dbReference>
<comment type="caution">
    <text evidence="3">The sequence shown here is derived from an EMBL/GenBank/DDBJ whole genome shotgun (WGS) entry which is preliminary data.</text>
</comment>